<dbReference type="InterPro" id="IPR039425">
    <property type="entry name" value="RNA_pol_sigma-70-like"/>
</dbReference>
<feature type="region of interest" description="Disordered" evidence="7">
    <location>
        <begin position="101"/>
        <end position="120"/>
    </location>
</feature>
<dbReference type="SUPFAM" id="SSF88946">
    <property type="entry name" value="Sigma2 domain of RNA polymerase sigma factors"/>
    <property type="match status" value="1"/>
</dbReference>
<dbReference type="PANTHER" id="PTHR43133">
    <property type="entry name" value="RNA POLYMERASE ECF-TYPE SIGMA FACTO"/>
    <property type="match status" value="1"/>
</dbReference>
<dbReference type="InterPro" id="IPR013325">
    <property type="entry name" value="RNA_pol_sigma_r2"/>
</dbReference>
<dbReference type="RefSeq" id="WP_104520865.1">
    <property type="nucleotide sequence ID" value="NZ_NHRY01000226.1"/>
</dbReference>
<evidence type="ECO:0000259" key="8">
    <source>
        <dbReference type="Pfam" id="PF04542"/>
    </source>
</evidence>
<protein>
    <recommendedName>
        <fullName evidence="6">RNA polymerase sigma factor</fullName>
    </recommendedName>
</protein>
<dbReference type="InterPro" id="IPR014284">
    <property type="entry name" value="RNA_pol_sigma-70_dom"/>
</dbReference>
<sequence length="188" mass="20493">MAQGTPIPDDHAALLQAIARHRERAAFAVLFRVFAPRVKAWMIRSGAADTVAEELAQETLLAVWQKADQFDPGRAGVSAWIFTIARNQRIDALRRERYPGTLLPDPDSGGAAEPVPPESAVAMAEQEARIRAALAGLPAEQAAVVRKAYFEDKAHAEIEQELCIPLGTVKSRLRLAITQLRAALADRP</sequence>
<dbReference type="InterPro" id="IPR007627">
    <property type="entry name" value="RNA_pol_sigma70_r2"/>
</dbReference>
<accession>A0A2S6N4H5</accession>
<feature type="domain" description="RNA polymerase sigma factor 70 region 4 type 2" evidence="9">
    <location>
        <begin position="129"/>
        <end position="180"/>
    </location>
</feature>
<dbReference type="InterPro" id="IPR013324">
    <property type="entry name" value="RNA_pol_sigma_r3/r4-like"/>
</dbReference>
<dbReference type="GO" id="GO:0016987">
    <property type="term" value="F:sigma factor activity"/>
    <property type="evidence" value="ECO:0007669"/>
    <property type="project" value="UniProtKB-KW"/>
</dbReference>
<dbReference type="GO" id="GO:0006352">
    <property type="term" value="P:DNA-templated transcription initiation"/>
    <property type="evidence" value="ECO:0007669"/>
    <property type="project" value="InterPro"/>
</dbReference>
<evidence type="ECO:0000256" key="4">
    <source>
        <dbReference type="ARBA" id="ARBA00023125"/>
    </source>
</evidence>
<dbReference type="InterPro" id="IPR013249">
    <property type="entry name" value="RNA_pol_sigma70_r4_t2"/>
</dbReference>
<dbReference type="Pfam" id="PF04542">
    <property type="entry name" value="Sigma70_r2"/>
    <property type="match status" value="1"/>
</dbReference>
<keyword evidence="11" id="KW-1185">Reference proteome</keyword>
<keyword evidence="2 6" id="KW-0805">Transcription regulation</keyword>
<dbReference type="Proteomes" id="UP000239724">
    <property type="component" value="Unassembled WGS sequence"/>
</dbReference>
<dbReference type="OrthoDB" id="9803470at2"/>
<dbReference type="Gene3D" id="1.10.1740.10">
    <property type="match status" value="1"/>
</dbReference>
<keyword evidence="3 6" id="KW-0731">Sigma factor</keyword>
<feature type="domain" description="RNA polymerase sigma-70 region 2" evidence="8">
    <location>
        <begin position="30"/>
        <end position="97"/>
    </location>
</feature>
<dbReference type="GO" id="GO:0003677">
    <property type="term" value="F:DNA binding"/>
    <property type="evidence" value="ECO:0007669"/>
    <property type="project" value="UniProtKB-KW"/>
</dbReference>
<gene>
    <name evidence="10" type="ORF">CCS01_21465</name>
</gene>
<evidence type="ECO:0000256" key="1">
    <source>
        <dbReference type="ARBA" id="ARBA00010641"/>
    </source>
</evidence>
<dbReference type="CDD" id="cd06171">
    <property type="entry name" value="Sigma70_r4"/>
    <property type="match status" value="1"/>
</dbReference>
<comment type="similarity">
    <text evidence="1 6">Belongs to the sigma-70 factor family. ECF subfamily.</text>
</comment>
<evidence type="ECO:0000256" key="7">
    <source>
        <dbReference type="SAM" id="MobiDB-lite"/>
    </source>
</evidence>
<dbReference type="AlphaFoldDB" id="A0A2S6N4H5"/>
<dbReference type="Gene3D" id="1.10.10.10">
    <property type="entry name" value="Winged helix-like DNA-binding domain superfamily/Winged helix DNA-binding domain"/>
    <property type="match status" value="1"/>
</dbReference>
<evidence type="ECO:0000313" key="10">
    <source>
        <dbReference type="EMBL" id="PPQ29512.1"/>
    </source>
</evidence>
<organism evidence="10 11">
    <name type="scientific">Rhodopila globiformis</name>
    <name type="common">Rhodopseudomonas globiformis</name>
    <dbReference type="NCBI Taxonomy" id="1071"/>
    <lineage>
        <taxon>Bacteria</taxon>
        <taxon>Pseudomonadati</taxon>
        <taxon>Pseudomonadota</taxon>
        <taxon>Alphaproteobacteria</taxon>
        <taxon>Acetobacterales</taxon>
        <taxon>Acetobacteraceae</taxon>
        <taxon>Rhodopila</taxon>
    </lineage>
</organism>
<evidence type="ECO:0000259" key="9">
    <source>
        <dbReference type="Pfam" id="PF08281"/>
    </source>
</evidence>
<comment type="caution">
    <text evidence="10">The sequence shown here is derived from an EMBL/GenBank/DDBJ whole genome shotgun (WGS) entry which is preliminary data.</text>
</comment>
<proteinExistence type="inferred from homology"/>
<name>A0A2S6N4H5_RHOGL</name>
<keyword evidence="4 6" id="KW-0238">DNA-binding</keyword>
<dbReference type="EMBL" id="NHRY01000226">
    <property type="protein sequence ID" value="PPQ29512.1"/>
    <property type="molecule type" value="Genomic_DNA"/>
</dbReference>
<dbReference type="PANTHER" id="PTHR43133:SF62">
    <property type="entry name" value="RNA POLYMERASE SIGMA FACTOR SIGZ"/>
    <property type="match status" value="1"/>
</dbReference>
<reference evidence="10 11" key="1">
    <citation type="journal article" date="2018" name="Arch. Microbiol.">
        <title>New insights into the metabolic potential of the phototrophic purple bacterium Rhodopila globiformis DSM 161(T) from its draft genome sequence and evidence for a vanadium-dependent nitrogenase.</title>
        <authorList>
            <person name="Imhoff J.F."/>
            <person name="Rahn T."/>
            <person name="Kunzel S."/>
            <person name="Neulinger S.C."/>
        </authorList>
    </citation>
    <scope>NUCLEOTIDE SEQUENCE [LARGE SCALE GENOMIC DNA]</scope>
    <source>
        <strain evidence="10 11">DSM 161</strain>
    </source>
</reference>
<dbReference type="NCBIfam" id="TIGR02937">
    <property type="entry name" value="sigma70-ECF"/>
    <property type="match status" value="1"/>
</dbReference>
<evidence type="ECO:0000256" key="6">
    <source>
        <dbReference type="RuleBase" id="RU000716"/>
    </source>
</evidence>
<dbReference type="SUPFAM" id="SSF88659">
    <property type="entry name" value="Sigma3 and sigma4 domains of RNA polymerase sigma factors"/>
    <property type="match status" value="1"/>
</dbReference>
<evidence type="ECO:0000256" key="5">
    <source>
        <dbReference type="ARBA" id="ARBA00023163"/>
    </source>
</evidence>
<evidence type="ECO:0000256" key="3">
    <source>
        <dbReference type="ARBA" id="ARBA00023082"/>
    </source>
</evidence>
<dbReference type="InterPro" id="IPR036388">
    <property type="entry name" value="WH-like_DNA-bd_sf"/>
</dbReference>
<evidence type="ECO:0000256" key="2">
    <source>
        <dbReference type="ARBA" id="ARBA00023015"/>
    </source>
</evidence>
<dbReference type="Pfam" id="PF08281">
    <property type="entry name" value="Sigma70_r4_2"/>
    <property type="match status" value="1"/>
</dbReference>
<dbReference type="PROSITE" id="PS01063">
    <property type="entry name" value="SIGMA70_ECF"/>
    <property type="match status" value="1"/>
</dbReference>
<dbReference type="InterPro" id="IPR000838">
    <property type="entry name" value="RNA_pol_sigma70_ECF_CS"/>
</dbReference>
<evidence type="ECO:0000313" key="11">
    <source>
        <dbReference type="Proteomes" id="UP000239724"/>
    </source>
</evidence>
<keyword evidence="5 6" id="KW-0804">Transcription</keyword>